<dbReference type="GeneID" id="70235857"/>
<evidence type="ECO:0000313" key="2">
    <source>
        <dbReference type="Proteomes" id="UP000769157"/>
    </source>
</evidence>
<dbReference type="Proteomes" id="UP000769157">
    <property type="component" value="Unassembled WGS sequence"/>
</dbReference>
<dbReference type="RefSeq" id="XP_046060908.1">
    <property type="nucleotide sequence ID" value="XM_046204911.1"/>
</dbReference>
<gene>
    <name evidence="1" type="ORF">OGAPHI_003892</name>
</gene>
<comment type="caution">
    <text evidence="1">The sequence shown here is derived from an EMBL/GenBank/DDBJ whole genome shotgun (WGS) entry which is preliminary data.</text>
</comment>
<dbReference type="EMBL" id="JAEUBE010000295">
    <property type="protein sequence ID" value="KAH3665704.1"/>
    <property type="molecule type" value="Genomic_DNA"/>
</dbReference>
<organism evidence="1 2">
    <name type="scientific">Ogataea philodendri</name>
    <dbReference type="NCBI Taxonomy" id="1378263"/>
    <lineage>
        <taxon>Eukaryota</taxon>
        <taxon>Fungi</taxon>
        <taxon>Dikarya</taxon>
        <taxon>Ascomycota</taxon>
        <taxon>Saccharomycotina</taxon>
        <taxon>Pichiomycetes</taxon>
        <taxon>Pichiales</taxon>
        <taxon>Pichiaceae</taxon>
        <taxon>Ogataea</taxon>
    </lineage>
</organism>
<reference evidence="1" key="2">
    <citation type="submission" date="2021-01" db="EMBL/GenBank/DDBJ databases">
        <authorList>
            <person name="Schikora-Tamarit M.A."/>
        </authorList>
    </citation>
    <scope>NUCLEOTIDE SEQUENCE</scope>
    <source>
        <strain evidence="1">CBS6075</strain>
    </source>
</reference>
<name>A0A9P8T4X6_9ASCO</name>
<protein>
    <submittedName>
        <fullName evidence="1">Uncharacterized protein</fullName>
    </submittedName>
</protein>
<accession>A0A9P8T4X6</accession>
<keyword evidence="2" id="KW-1185">Reference proteome</keyword>
<reference evidence="1" key="1">
    <citation type="journal article" date="2021" name="Open Biol.">
        <title>Shared evolutionary footprints suggest mitochondrial oxidative damage underlies multiple complex I losses in fungi.</title>
        <authorList>
            <person name="Schikora-Tamarit M.A."/>
            <person name="Marcet-Houben M."/>
            <person name="Nosek J."/>
            <person name="Gabaldon T."/>
        </authorList>
    </citation>
    <scope>NUCLEOTIDE SEQUENCE</scope>
    <source>
        <strain evidence="1">CBS6075</strain>
    </source>
</reference>
<sequence>MVCSFSKMIFENSGTTSTLASANDPRENLESDCLAEIRDGNVEMTGDSRNSGCVLGEGHRNSGNVCATGVSGVRWTWVGAKGVIS</sequence>
<proteinExistence type="predicted"/>
<evidence type="ECO:0000313" key="1">
    <source>
        <dbReference type="EMBL" id="KAH3665704.1"/>
    </source>
</evidence>
<dbReference type="AlphaFoldDB" id="A0A9P8T4X6"/>